<dbReference type="AlphaFoldDB" id="A0A8K0Y0K6"/>
<reference evidence="2" key="1">
    <citation type="submission" date="2021-01" db="EMBL/GenBank/DDBJ databases">
        <title>Tabrizicola alba sp. nov. a motile alkaliphilic bacterium isolated from a soda lake.</title>
        <authorList>
            <person name="Szuroczki S."/>
            <person name="Abbaszade G."/>
            <person name="Schumann P."/>
            <person name="Toth E."/>
        </authorList>
    </citation>
    <scope>NUCLEOTIDE SEQUENCE</scope>
    <source>
        <strain evidence="2">DMG-N-6</strain>
    </source>
</reference>
<gene>
    <name evidence="2" type="ORF">JL811_11995</name>
</gene>
<feature type="chain" id="PRO_5035476932" description="Tat pathway signal sequence domain protein" evidence="1">
    <location>
        <begin position="29"/>
        <end position="146"/>
    </location>
</feature>
<evidence type="ECO:0000256" key="1">
    <source>
        <dbReference type="SAM" id="SignalP"/>
    </source>
</evidence>
<feature type="signal peptide" evidence="1">
    <location>
        <begin position="1"/>
        <end position="28"/>
    </location>
</feature>
<organism evidence="2 3">
    <name type="scientific">Szabonella alba</name>
    <dbReference type="NCBI Taxonomy" id="2804194"/>
    <lineage>
        <taxon>Bacteria</taxon>
        <taxon>Pseudomonadati</taxon>
        <taxon>Pseudomonadota</taxon>
        <taxon>Alphaproteobacteria</taxon>
        <taxon>Rhodobacterales</taxon>
        <taxon>Paracoccaceae</taxon>
        <taxon>Szabonella</taxon>
    </lineage>
</organism>
<keyword evidence="1" id="KW-0732">Signal</keyword>
<evidence type="ECO:0000313" key="2">
    <source>
        <dbReference type="EMBL" id="MBL4917941.1"/>
    </source>
</evidence>
<evidence type="ECO:0000313" key="3">
    <source>
        <dbReference type="Proteomes" id="UP000648908"/>
    </source>
</evidence>
<proteinExistence type="predicted"/>
<accession>A0A8K0Y0K6</accession>
<keyword evidence="3" id="KW-1185">Reference proteome</keyword>
<dbReference type="Proteomes" id="UP000648908">
    <property type="component" value="Unassembled WGS sequence"/>
</dbReference>
<protein>
    <recommendedName>
        <fullName evidence="4">Tat pathway signal sequence domain protein</fullName>
    </recommendedName>
</protein>
<name>A0A8K0Y0K6_9RHOB</name>
<dbReference type="RefSeq" id="WP_202688852.1">
    <property type="nucleotide sequence ID" value="NZ_JAESVN010000004.1"/>
</dbReference>
<dbReference type="EMBL" id="JAESVN010000004">
    <property type="protein sequence ID" value="MBL4917941.1"/>
    <property type="molecule type" value="Genomic_DNA"/>
</dbReference>
<sequence>MIAARHSIRAACAALAATLALTAPVPLAAQTGTIELELNTANDAETGCRLTYVATNNTSVALERSSYEVAVYNNDGIVQRLLVLEFGWLPVGKTRVVQFDLPEQSCTDISRISVNGPVECASSEGEQTVCRDNQILSSRVPTIQFN</sequence>
<comment type="caution">
    <text evidence="2">The sequence shown here is derived from an EMBL/GenBank/DDBJ whole genome shotgun (WGS) entry which is preliminary data.</text>
</comment>
<evidence type="ECO:0008006" key="4">
    <source>
        <dbReference type="Google" id="ProtNLM"/>
    </source>
</evidence>